<dbReference type="Gene3D" id="3.90.1210.10">
    <property type="entry name" value="Antifreeze-like/N-acetylneuraminic acid synthase C-terminal domain"/>
    <property type="match status" value="1"/>
</dbReference>
<proteinExistence type="predicted"/>
<evidence type="ECO:0000313" key="4">
    <source>
        <dbReference type="Proteomes" id="UP000218731"/>
    </source>
</evidence>
<evidence type="ECO:0000256" key="1">
    <source>
        <dbReference type="SAM" id="MobiDB-lite"/>
    </source>
</evidence>
<gene>
    <name evidence="3" type="ORF">KF715C_ch49780</name>
</gene>
<name>A0A1L7NJ81_PSEPU</name>
<organism evidence="3 4">
    <name type="scientific">Pseudomonas putida</name>
    <name type="common">Arthrobacter siderocapsulatus</name>
    <dbReference type="NCBI Taxonomy" id="303"/>
    <lineage>
        <taxon>Bacteria</taxon>
        <taxon>Pseudomonadati</taxon>
        <taxon>Pseudomonadota</taxon>
        <taxon>Gammaproteobacteria</taxon>
        <taxon>Pseudomonadales</taxon>
        <taxon>Pseudomonadaceae</taxon>
        <taxon>Pseudomonas</taxon>
    </lineage>
</organism>
<dbReference type="AlphaFoldDB" id="A0A1L7NJ81"/>
<dbReference type="RefSeq" id="WP_096426744.1">
    <property type="nucleotide sequence ID" value="NZ_AP015029.1"/>
</dbReference>
<dbReference type="SMART" id="SM00858">
    <property type="entry name" value="SAF"/>
    <property type="match status" value="1"/>
</dbReference>
<dbReference type="Proteomes" id="UP000218731">
    <property type="component" value="Chromosome 1"/>
</dbReference>
<protein>
    <submittedName>
        <fullName evidence="3">Pilus assembly protein CpaB</fullName>
    </submittedName>
</protein>
<evidence type="ECO:0000313" key="3">
    <source>
        <dbReference type="EMBL" id="BAW25551.1"/>
    </source>
</evidence>
<dbReference type="InterPro" id="IPR013974">
    <property type="entry name" value="SAF"/>
</dbReference>
<feature type="region of interest" description="Disordered" evidence="1">
    <location>
        <begin position="293"/>
        <end position="317"/>
    </location>
</feature>
<dbReference type="CDD" id="cd11614">
    <property type="entry name" value="SAF_CpaB_FlgA_like"/>
    <property type="match status" value="1"/>
</dbReference>
<dbReference type="EMBL" id="AP015029">
    <property type="protein sequence ID" value="BAW25551.1"/>
    <property type="molecule type" value="Genomic_DNA"/>
</dbReference>
<dbReference type="NCBIfam" id="TIGR03177">
    <property type="entry name" value="pilus_cpaB"/>
    <property type="match status" value="1"/>
</dbReference>
<sequence length="317" mass="33420">MSSRLTLALAAFFLLAALLAGYWGVVLSRPAATPAPVTPAAEQPIAAVAPPPITPPEPPRTAVVVLRKALPANTPVSEDDVLIERLQVAPTGAYQQTAQVIGRTSARPLAAGTWLDESSFQAGGPLARMIRANERAVAVGVDEVVGAAGQLRPGDYVDVLLFLREEPNNPQSSAQVVLPALRVLSVGDQTGLANDGRPAQTAEEQKARREQASMNNGTGTRTVALAVPEALASRLMLAAQAGTLRLAVRSADEQRLARYWNEPDAQPQVEAANRELYRFSQLSQSPVANAASLATSKPTPAMHIIRGAQADDTNKTP</sequence>
<reference evidence="3 4" key="1">
    <citation type="submission" date="2015-11" db="EMBL/GenBank/DDBJ databases">
        <title>Complete genome sequencing of a biphenyl-degrading bacterium, Pseudomonas putida KF715 (=NBRC110667).</title>
        <authorList>
            <person name="Suenaga H."/>
            <person name="Fujihara N."/>
            <person name="Watanabe T."/>
            <person name="Hirose J."/>
            <person name="Kimura N."/>
            <person name="Yamazoe A."/>
            <person name="Hosoyama A."/>
            <person name="Shimodaira J."/>
            <person name="Furukawa K."/>
        </authorList>
    </citation>
    <scope>NUCLEOTIDE SEQUENCE [LARGE SCALE GENOMIC DNA]</scope>
    <source>
        <strain evidence="3 4">KF715</strain>
    </source>
</reference>
<dbReference type="Pfam" id="PF16976">
    <property type="entry name" value="RcpC"/>
    <property type="match status" value="1"/>
</dbReference>
<accession>A0A1L7NJ81</accession>
<dbReference type="InterPro" id="IPR031571">
    <property type="entry name" value="RcpC_dom"/>
</dbReference>
<feature type="domain" description="SAF" evidence="2">
    <location>
        <begin position="61"/>
        <end position="121"/>
    </location>
</feature>
<evidence type="ECO:0000259" key="2">
    <source>
        <dbReference type="SMART" id="SM00858"/>
    </source>
</evidence>
<dbReference type="Pfam" id="PF08666">
    <property type="entry name" value="SAF"/>
    <property type="match status" value="1"/>
</dbReference>
<feature type="region of interest" description="Disordered" evidence="1">
    <location>
        <begin position="189"/>
        <end position="216"/>
    </location>
</feature>
<dbReference type="InterPro" id="IPR017592">
    <property type="entry name" value="Pilus_assmbl_Flp-typ_CpaB"/>
</dbReference>